<sequence>MSKNMDACKYRQEISRKTCPKVRRDAPRNPYSHVGVPAASDSKSYLLSHWSRKAYSRRIQRRQANRELTTSFLRRYYS</sequence>
<name>A0A7I4YY37_HAECO</name>
<evidence type="ECO:0000313" key="2">
    <source>
        <dbReference type="WBParaSite" id="HCON_00153875-00001"/>
    </source>
</evidence>
<dbReference type="Proteomes" id="UP000025227">
    <property type="component" value="Unplaced"/>
</dbReference>
<keyword evidence="1" id="KW-1185">Reference proteome</keyword>
<dbReference type="WBParaSite" id="HCON_00153875-00001">
    <property type="protein sequence ID" value="HCON_00153875-00001"/>
    <property type="gene ID" value="HCON_00153875"/>
</dbReference>
<protein>
    <submittedName>
        <fullName evidence="2">Uncharacterized protein</fullName>
    </submittedName>
</protein>
<proteinExistence type="predicted"/>
<accession>A0A7I4YY37</accession>
<organism evidence="1 2">
    <name type="scientific">Haemonchus contortus</name>
    <name type="common">Barber pole worm</name>
    <dbReference type="NCBI Taxonomy" id="6289"/>
    <lineage>
        <taxon>Eukaryota</taxon>
        <taxon>Metazoa</taxon>
        <taxon>Ecdysozoa</taxon>
        <taxon>Nematoda</taxon>
        <taxon>Chromadorea</taxon>
        <taxon>Rhabditida</taxon>
        <taxon>Rhabditina</taxon>
        <taxon>Rhabditomorpha</taxon>
        <taxon>Strongyloidea</taxon>
        <taxon>Trichostrongylidae</taxon>
        <taxon>Haemonchus</taxon>
    </lineage>
</organism>
<evidence type="ECO:0000313" key="1">
    <source>
        <dbReference type="Proteomes" id="UP000025227"/>
    </source>
</evidence>
<reference evidence="2" key="1">
    <citation type="submission" date="2020-12" db="UniProtKB">
        <authorList>
            <consortium name="WormBaseParasite"/>
        </authorList>
    </citation>
    <scope>IDENTIFICATION</scope>
    <source>
        <strain evidence="2">MHco3</strain>
    </source>
</reference>
<dbReference type="AlphaFoldDB" id="A0A7I4YY37"/>